<dbReference type="SUPFAM" id="SSF53187">
    <property type="entry name" value="Zn-dependent exopeptidases"/>
    <property type="match status" value="1"/>
</dbReference>
<evidence type="ECO:0000313" key="4">
    <source>
        <dbReference type="Proteomes" id="UP000715095"/>
    </source>
</evidence>
<dbReference type="Pfam" id="PF07687">
    <property type="entry name" value="M20_dimer"/>
    <property type="match status" value="1"/>
</dbReference>
<feature type="domain" description="Peptidase M20 dimerisation" evidence="2">
    <location>
        <begin position="195"/>
        <end position="289"/>
    </location>
</feature>
<dbReference type="Gene3D" id="3.40.630.10">
    <property type="entry name" value="Zn peptidases"/>
    <property type="match status" value="1"/>
</dbReference>
<dbReference type="InterPro" id="IPR017439">
    <property type="entry name" value="Amidohydrolase"/>
</dbReference>
<evidence type="ECO:0000313" key="3">
    <source>
        <dbReference type="EMBL" id="MBM6703617.1"/>
    </source>
</evidence>
<dbReference type="InterPro" id="IPR011650">
    <property type="entry name" value="Peptidase_M20_dimer"/>
</dbReference>
<dbReference type="RefSeq" id="WP_205102088.1">
    <property type="nucleotide sequence ID" value="NZ_JACJJC010000004.1"/>
</dbReference>
<name>A0ABS2DR51_9BURK</name>
<gene>
    <name evidence="3" type="ORF">H6A60_03830</name>
</gene>
<evidence type="ECO:0000256" key="1">
    <source>
        <dbReference type="ARBA" id="ARBA00022801"/>
    </source>
</evidence>
<dbReference type="EMBL" id="JACJJC010000004">
    <property type="protein sequence ID" value="MBM6703617.1"/>
    <property type="molecule type" value="Genomic_DNA"/>
</dbReference>
<accession>A0ABS2DR51</accession>
<dbReference type="NCBIfam" id="TIGR01891">
    <property type="entry name" value="amidohydrolases"/>
    <property type="match status" value="1"/>
</dbReference>
<dbReference type="SUPFAM" id="SSF55031">
    <property type="entry name" value="Bacterial exopeptidase dimerisation domain"/>
    <property type="match status" value="1"/>
</dbReference>
<dbReference type="PIRSF" id="PIRSF005962">
    <property type="entry name" value="Pept_M20D_amidohydro"/>
    <property type="match status" value="1"/>
</dbReference>
<protein>
    <submittedName>
        <fullName evidence="3">Amidohydrolase</fullName>
    </submittedName>
</protein>
<dbReference type="InterPro" id="IPR002933">
    <property type="entry name" value="Peptidase_M20"/>
</dbReference>
<keyword evidence="4" id="KW-1185">Reference proteome</keyword>
<dbReference type="InterPro" id="IPR036264">
    <property type="entry name" value="Bact_exopeptidase_dim_dom"/>
</dbReference>
<dbReference type="Proteomes" id="UP000715095">
    <property type="component" value="Unassembled WGS sequence"/>
</dbReference>
<keyword evidence="1" id="KW-0378">Hydrolase</keyword>
<reference evidence="3 4" key="1">
    <citation type="journal article" date="2021" name="Sci. Rep.">
        <title>The distribution of antibiotic resistance genes in chicken gut microbiota commensals.</title>
        <authorList>
            <person name="Juricova H."/>
            <person name="Matiasovicova J."/>
            <person name="Kubasova T."/>
            <person name="Cejkova D."/>
            <person name="Rychlik I."/>
        </authorList>
    </citation>
    <scope>NUCLEOTIDE SEQUENCE [LARGE SCALE GENOMIC DNA]</scope>
    <source>
        <strain evidence="3 4">An829</strain>
    </source>
</reference>
<dbReference type="PANTHER" id="PTHR11014:SF63">
    <property type="entry name" value="METALLOPEPTIDASE, PUTATIVE (AFU_ORTHOLOGUE AFUA_6G09600)-RELATED"/>
    <property type="match status" value="1"/>
</dbReference>
<proteinExistence type="predicted"/>
<dbReference type="Pfam" id="PF01546">
    <property type="entry name" value="Peptidase_M20"/>
    <property type="match status" value="1"/>
</dbReference>
<dbReference type="Gene3D" id="3.30.70.360">
    <property type="match status" value="1"/>
</dbReference>
<evidence type="ECO:0000259" key="2">
    <source>
        <dbReference type="Pfam" id="PF07687"/>
    </source>
</evidence>
<dbReference type="PANTHER" id="PTHR11014">
    <property type="entry name" value="PEPTIDASE M20 FAMILY MEMBER"/>
    <property type="match status" value="1"/>
</dbReference>
<organism evidence="3 4">
    <name type="scientific">Sutterella massiliensis</name>
    <dbReference type="NCBI Taxonomy" id="1816689"/>
    <lineage>
        <taxon>Bacteria</taxon>
        <taxon>Pseudomonadati</taxon>
        <taxon>Pseudomonadota</taxon>
        <taxon>Betaproteobacteria</taxon>
        <taxon>Burkholderiales</taxon>
        <taxon>Sutterellaceae</taxon>
        <taxon>Sutterella</taxon>
    </lineage>
</organism>
<comment type="caution">
    <text evidence="3">The sequence shown here is derived from an EMBL/GenBank/DDBJ whole genome shotgun (WGS) entry which is preliminary data.</text>
</comment>
<sequence>MTEIVLKEKCFPEIVGWQAELEAFRRDIHAHPELGFETERTCKKIAETLRGWGLEQVDESAVKGGVIVVVEGNRPGRTVGLRADCDALPMTDCATNPWKSTIDGRSHACGHDGHTTWLMGALRYLNAKRDFPGRVVGIFQPAEEIGRGALAVLDAGILEKYEIAEIYAAHDEATLDKGVCGFCVGPAQASTDFFYVTVKGAGTHGARPHLGVDPVPVASELVTSLQTIISRKVNPIEKAVLSVCSINAGRFNAPNVIPAEVTLSGTVRTFNEDVRDLIEKEMNRMVKGVAEANGCTVDFRYDRLVSSVYNDPKTTAAMCDFVKRQFGEAYAVEGFPMSMGGEDFAEYQRKIPGSVIRLGVRDETHQVSIHNPTFDFNDEVIAVGATLLSGIALERLAALA</sequence>